<evidence type="ECO:0000256" key="1">
    <source>
        <dbReference type="ARBA" id="ARBA00004571"/>
    </source>
</evidence>
<dbReference type="NCBIfam" id="TIGR04057">
    <property type="entry name" value="SusC_RagA_signa"/>
    <property type="match status" value="1"/>
</dbReference>
<dbReference type="FunFam" id="2.60.40.1120:FF:000003">
    <property type="entry name" value="Outer membrane protein Omp121"/>
    <property type="match status" value="1"/>
</dbReference>
<dbReference type="Gene3D" id="2.170.130.10">
    <property type="entry name" value="TonB-dependent receptor, plug domain"/>
    <property type="match status" value="1"/>
</dbReference>
<dbReference type="Gene3D" id="2.60.40.1120">
    <property type="entry name" value="Carboxypeptidase-like, regulatory domain"/>
    <property type="match status" value="1"/>
</dbReference>
<dbReference type="Gene3D" id="2.40.170.20">
    <property type="entry name" value="TonB-dependent receptor, beta-barrel domain"/>
    <property type="match status" value="1"/>
</dbReference>
<keyword evidence="11" id="KW-1185">Reference proteome</keyword>
<name>A0A2U2B605_9BACT</name>
<dbReference type="InterPro" id="IPR023996">
    <property type="entry name" value="TonB-dep_OMP_SusC/RagA"/>
</dbReference>
<comment type="similarity">
    <text evidence="7">Belongs to the TonB-dependent receptor family.</text>
</comment>
<comment type="caution">
    <text evidence="10">The sequence shown here is derived from an EMBL/GenBank/DDBJ whole genome shotgun (WGS) entry which is preliminary data.</text>
</comment>
<dbReference type="InterPro" id="IPR039426">
    <property type="entry name" value="TonB-dep_rcpt-like"/>
</dbReference>
<dbReference type="Pfam" id="PF13715">
    <property type="entry name" value="CarbopepD_reg_2"/>
    <property type="match status" value="1"/>
</dbReference>
<keyword evidence="5 7" id="KW-0472">Membrane</keyword>
<feature type="chain" id="PRO_5015614381" evidence="8">
    <location>
        <begin position="20"/>
        <end position="1015"/>
    </location>
</feature>
<evidence type="ECO:0000256" key="5">
    <source>
        <dbReference type="ARBA" id="ARBA00023136"/>
    </source>
</evidence>
<dbReference type="InterPro" id="IPR008969">
    <property type="entry name" value="CarboxyPept-like_regulatory"/>
</dbReference>
<gene>
    <name evidence="10" type="ORF">DDZ16_15440</name>
</gene>
<dbReference type="EMBL" id="QEWP01000014">
    <property type="protein sequence ID" value="PWD98472.1"/>
    <property type="molecule type" value="Genomic_DNA"/>
</dbReference>
<evidence type="ECO:0000313" key="11">
    <source>
        <dbReference type="Proteomes" id="UP000244956"/>
    </source>
</evidence>
<comment type="subcellular location">
    <subcellularLocation>
        <location evidence="1 7">Cell outer membrane</location>
        <topology evidence="1 7">Multi-pass membrane protein</topology>
    </subcellularLocation>
</comment>
<evidence type="ECO:0000313" key="10">
    <source>
        <dbReference type="EMBL" id="PWD98472.1"/>
    </source>
</evidence>
<dbReference type="SUPFAM" id="SSF49464">
    <property type="entry name" value="Carboxypeptidase regulatory domain-like"/>
    <property type="match status" value="1"/>
</dbReference>
<evidence type="ECO:0000256" key="8">
    <source>
        <dbReference type="SAM" id="SignalP"/>
    </source>
</evidence>
<dbReference type="InterPro" id="IPR023997">
    <property type="entry name" value="TonB-dep_OMP_SusC/RagA_CS"/>
</dbReference>
<protein>
    <submittedName>
        <fullName evidence="10">SusC/RagA family TonB-linked outer membrane protein</fullName>
    </submittedName>
</protein>
<evidence type="ECO:0000256" key="2">
    <source>
        <dbReference type="ARBA" id="ARBA00022448"/>
    </source>
</evidence>
<dbReference type="RefSeq" id="WP_109265384.1">
    <property type="nucleotide sequence ID" value="NZ_QEWP01000014.1"/>
</dbReference>
<reference evidence="10 11" key="1">
    <citation type="submission" date="2018-05" db="EMBL/GenBank/DDBJ databases">
        <title>Marinilabilia rubrum sp. nov., isolated from saltern sediment.</title>
        <authorList>
            <person name="Zhang R."/>
        </authorList>
    </citation>
    <scope>NUCLEOTIDE SEQUENCE [LARGE SCALE GENOMIC DNA]</scope>
    <source>
        <strain evidence="10 11">WTE16</strain>
    </source>
</reference>
<evidence type="ECO:0000256" key="3">
    <source>
        <dbReference type="ARBA" id="ARBA00022452"/>
    </source>
</evidence>
<proteinExistence type="inferred from homology"/>
<dbReference type="PROSITE" id="PS52016">
    <property type="entry name" value="TONB_DEPENDENT_REC_3"/>
    <property type="match status" value="1"/>
</dbReference>
<sequence length="1015" mass="112511">MKKYINRSLWLLTVFFCFAMAVTGQTNLIQGKVTDSGGEPLPGVSIVIKGTSTGTITDVDGNFQVEASPSDVLQFSFIGFDKLEVPVGDDTSFRNISMQESVVALDEVVAIGYGKAKKSDLTSSITSVKGEEMKTMTVGNPVQALQGKAPGVQVVAGGGQPGAAPKVLIRGFTSLNLSTDPLYVVDGVPMGSNLNFLNTNEIESMEVLKDASASAIYGSRASNGVVLITTKRGTAGKTQFSADLSYGFQVFEKPFDMANAAEYGRIMNQSLVNGGLEERFPDPSSLGEGTDWWGEGVNKVSPQRNFSFQASGGNEMHKFAVSLNYYDQESFYNSGDWKKFTARLSSDWDFADWISAGVMLNPRREVWKNTPDWYQDYLLIDPVTPVLRPEAEREGLNEFSIYQRSYYTYTWNPIARDARNFGEGGYYALGTNAYAEMRPVEGLEYRTQISGDFSFNHSDDFVPDFVIDGAHEKNEINYVYRNHDFNSYWNWTNTLTYSLETNGHNASLMGGATMEKWEGRYIDGTKEGIPNNSDVLREIDAATENPEVNGNSWGTSIQSYLGRLSYNYMNRYYLTATYRMDGSSKFLENNKWASFPSASVAWRISDEAFMSGIDFIDDWKLRAGWGRLGNQNLPANVYTSGIGQGYYVLGPGQGALVNTTYPSSMKNEDIKWETVEDINLGTDFTLFRSQIDGSLEYYQKKTKDMIFQLPYPNYSGYPNDAQIWSNVGSMKSEGLEMALNYHNHNGRLKYDVGITLTTVAVEATDLPNATPVIYGDDEYTKTVEGDVPGYFYGYKTDGIFQTWFDVNAHASEHGSLIQPQARPGDIKFADVDGDGSLTGNDRTKIGSPWPDFTGGFNLNMAYDNFDLVANVYVSVGNDLVNWTKGDLYNTQGSDNNVISGILGDAWDGEGSTNQYPMVSHTDLNQNFGRFSDFYVEDGSFMRLKNIQLGYSLPQNVLTTLGLTKCRFYVSGQNILTVTDYSGVDPEVAGDVLNFGFAGWTYPVLPTYLIGANITF</sequence>
<evidence type="ECO:0000256" key="6">
    <source>
        <dbReference type="ARBA" id="ARBA00023237"/>
    </source>
</evidence>
<dbReference type="Proteomes" id="UP000244956">
    <property type="component" value="Unassembled WGS sequence"/>
</dbReference>
<keyword evidence="2 7" id="KW-0813">Transport</keyword>
<dbReference type="InterPro" id="IPR037066">
    <property type="entry name" value="Plug_dom_sf"/>
</dbReference>
<dbReference type="OrthoDB" id="1109428at2"/>
<evidence type="ECO:0000259" key="9">
    <source>
        <dbReference type="Pfam" id="PF07715"/>
    </source>
</evidence>
<keyword evidence="4 7" id="KW-0812">Transmembrane</keyword>
<dbReference type="InterPro" id="IPR036942">
    <property type="entry name" value="Beta-barrel_TonB_sf"/>
</dbReference>
<keyword evidence="3 7" id="KW-1134">Transmembrane beta strand</keyword>
<dbReference type="NCBIfam" id="TIGR04056">
    <property type="entry name" value="OMP_RagA_SusC"/>
    <property type="match status" value="1"/>
</dbReference>
<evidence type="ECO:0000256" key="7">
    <source>
        <dbReference type="PROSITE-ProRule" id="PRU01360"/>
    </source>
</evidence>
<keyword evidence="8" id="KW-0732">Signal</keyword>
<dbReference type="GO" id="GO:0009279">
    <property type="term" value="C:cell outer membrane"/>
    <property type="evidence" value="ECO:0007669"/>
    <property type="project" value="UniProtKB-SubCell"/>
</dbReference>
<accession>A0A2U2B605</accession>
<dbReference type="Pfam" id="PF07715">
    <property type="entry name" value="Plug"/>
    <property type="match status" value="1"/>
</dbReference>
<organism evidence="10 11">
    <name type="scientific">Marinilabilia rubra</name>
    <dbReference type="NCBI Taxonomy" id="2162893"/>
    <lineage>
        <taxon>Bacteria</taxon>
        <taxon>Pseudomonadati</taxon>
        <taxon>Bacteroidota</taxon>
        <taxon>Bacteroidia</taxon>
        <taxon>Marinilabiliales</taxon>
        <taxon>Marinilabiliaceae</taxon>
        <taxon>Marinilabilia</taxon>
    </lineage>
</organism>
<evidence type="ECO:0000256" key="4">
    <source>
        <dbReference type="ARBA" id="ARBA00022692"/>
    </source>
</evidence>
<dbReference type="FunFam" id="2.170.130.10:FF:000008">
    <property type="entry name" value="SusC/RagA family TonB-linked outer membrane protein"/>
    <property type="match status" value="1"/>
</dbReference>
<dbReference type="SUPFAM" id="SSF56935">
    <property type="entry name" value="Porins"/>
    <property type="match status" value="1"/>
</dbReference>
<dbReference type="AlphaFoldDB" id="A0A2U2B605"/>
<keyword evidence="6 7" id="KW-0998">Cell outer membrane</keyword>
<feature type="signal peptide" evidence="8">
    <location>
        <begin position="1"/>
        <end position="19"/>
    </location>
</feature>
<dbReference type="InterPro" id="IPR012910">
    <property type="entry name" value="Plug_dom"/>
</dbReference>
<feature type="domain" description="TonB-dependent receptor plug" evidence="9">
    <location>
        <begin position="118"/>
        <end position="225"/>
    </location>
</feature>